<evidence type="ECO:0000313" key="7">
    <source>
        <dbReference type="Proteomes" id="UP001371218"/>
    </source>
</evidence>
<dbReference type="InterPro" id="IPR036061">
    <property type="entry name" value="CheW-like_dom_sf"/>
</dbReference>
<feature type="domain" description="CheW-like" evidence="5">
    <location>
        <begin position="15"/>
        <end position="159"/>
    </location>
</feature>
<dbReference type="CDD" id="cd00732">
    <property type="entry name" value="CheW"/>
    <property type="match status" value="1"/>
</dbReference>
<dbReference type="InterPro" id="IPR002545">
    <property type="entry name" value="CheW-lke_dom"/>
</dbReference>
<dbReference type="EMBL" id="JBBUTG010000022">
    <property type="protein sequence ID" value="MEK8033894.1"/>
    <property type="molecule type" value="Genomic_DNA"/>
</dbReference>
<evidence type="ECO:0000259" key="5">
    <source>
        <dbReference type="PROSITE" id="PS50851"/>
    </source>
</evidence>
<organism evidence="6 7">
    <name type="scientific">Ideonella lacteola</name>
    <dbReference type="NCBI Taxonomy" id="2984193"/>
    <lineage>
        <taxon>Bacteria</taxon>
        <taxon>Pseudomonadati</taxon>
        <taxon>Pseudomonadota</taxon>
        <taxon>Betaproteobacteria</taxon>
        <taxon>Burkholderiales</taxon>
        <taxon>Sphaerotilaceae</taxon>
        <taxon>Ideonella</taxon>
    </lineage>
</organism>
<keyword evidence="7" id="KW-1185">Reference proteome</keyword>
<dbReference type="RefSeq" id="WP_341428320.1">
    <property type="nucleotide sequence ID" value="NZ_JBBUTG010000022.1"/>
</dbReference>
<dbReference type="SUPFAM" id="SSF50341">
    <property type="entry name" value="CheW-like"/>
    <property type="match status" value="3"/>
</dbReference>
<evidence type="ECO:0000313" key="6">
    <source>
        <dbReference type="EMBL" id="MEK8033894.1"/>
    </source>
</evidence>
<comment type="caution">
    <text evidence="6">The sequence shown here is derived from an EMBL/GenBank/DDBJ whole genome shotgun (WGS) entry which is preliminary data.</text>
</comment>
<dbReference type="Gene3D" id="2.40.50.180">
    <property type="entry name" value="CheA-289, Domain 4"/>
    <property type="match status" value="3"/>
</dbReference>
<proteinExistence type="predicted"/>
<feature type="region of interest" description="Disordered" evidence="4">
    <location>
        <begin position="344"/>
        <end position="371"/>
    </location>
</feature>
<feature type="domain" description="CheW-like" evidence="5">
    <location>
        <begin position="191"/>
        <end position="336"/>
    </location>
</feature>
<dbReference type="PROSITE" id="PS50851">
    <property type="entry name" value="CHEW"/>
    <property type="match status" value="3"/>
</dbReference>
<dbReference type="PANTHER" id="PTHR22617:SF45">
    <property type="entry name" value="CHEMOTAXIS PROTEIN CHEW"/>
    <property type="match status" value="1"/>
</dbReference>
<dbReference type="Gene3D" id="2.30.30.40">
    <property type="entry name" value="SH3 Domains"/>
    <property type="match status" value="3"/>
</dbReference>
<protein>
    <recommendedName>
        <fullName evidence="2">Chemotaxis protein CheW</fullName>
    </recommendedName>
</protein>
<evidence type="ECO:0000256" key="1">
    <source>
        <dbReference type="ARBA" id="ARBA00004496"/>
    </source>
</evidence>
<reference evidence="6 7" key="1">
    <citation type="submission" date="2024-04" db="EMBL/GenBank/DDBJ databases">
        <title>Novel species of the genus Ideonella isolated from streams.</title>
        <authorList>
            <person name="Lu H."/>
        </authorList>
    </citation>
    <scope>NUCLEOTIDE SEQUENCE [LARGE SCALE GENOMIC DNA]</scope>
    <source>
        <strain evidence="6 7">DXS29W</strain>
    </source>
</reference>
<dbReference type="Proteomes" id="UP001371218">
    <property type="component" value="Unassembled WGS sequence"/>
</dbReference>
<evidence type="ECO:0000256" key="2">
    <source>
        <dbReference type="ARBA" id="ARBA00021483"/>
    </source>
</evidence>
<gene>
    <name evidence="6" type="ORF">AACH06_23970</name>
</gene>
<comment type="subcellular location">
    <subcellularLocation>
        <location evidence="1">Cytoplasm</location>
    </subcellularLocation>
</comment>
<dbReference type="SMART" id="SM00260">
    <property type="entry name" value="CheW"/>
    <property type="match status" value="3"/>
</dbReference>
<sequence length="535" mass="58087">MTHANLDLLAPVESDQQFVSFELAGEKFAVPMGPVQEIIRLPEVARLPLAPHALLGLSNLRGRVLPLMSLRRLLGLPDQDHGDASRALVIHCGQALGFLVDRVCSVVQVEPGQLQPARSLGNLVSLDSLSGLIRRPGDDGQDDLLMVLDFAQLVRHAFASVSTVEIGGSTTQTSDHALAKPSEQAGAMDAELRLVSFTVDAQEYGVPIEEVQEIVQLPERMTTLPQSPPHMRGVITLRQRLLPLVDLRSLFELDTQQHDERQRIVVVTGHGCGPIGLITDSVKEVISVPQALANAVPELLARDGQLAEFDAICRLDEGRRLISVLSTSRLLGLQSVREAAAAAQQWSDTADRNDDASHPENEMTSNESATDTREDLQLVVFRLGAEEFGVPITCVQEIVRVPETLTRVPRTPDFVEGVINLRGAVLPVIDQRHRLGLPPVARHDRQRIMVFAHGGSRTGFIVDSVAEVLRVPASCLAPAPDVSGDQAKLIPQVARLGDGSRLVLLIDPVQLLTWQHHMATQQSDEATQPGLPLAA</sequence>
<dbReference type="Pfam" id="PF01584">
    <property type="entry name" value="CheW"/>
    <property type="match status" value="3"/>
</dbReference>
<keyword evidence="3" id="KW-0963">Cytoplasm</keyword>
<evidence type="ECO:0000256" key="4">
    <source>
        <dbReference type="SAM" id="MobiDB-lite"/>
    </source>
</evidence>
<feature type="domain" description="CheW-like" evidence="5">
    <location>
        <begin position="375"/>
        <end position="517"/>
    </location>
</feature>
<evidence type="ECO:0000256" key="3">
    <source>
        <dbReference type="ARBA" id="ARBA00022490"/>
    </source>
</evidence>
<dbReference type="PANTHER" id="PTHR22617">
    <property type="entry name" value="CHEMOTAXIS SENSOR HISTIDINE KINASE-RELATED"/>
    <property type="match status" value="1"/>
</dbReference>
<dbReference type="InterPro" id="IPR039315">
    <property type="entry name" value="CheW"/>
</dbReference>
<accession>A0ABU9BVA4</accession>
<feature type="compositionally biased region" description="Basic and acidic residues" evidence="4">
    <location>
        <begin position="349"/>
        <end position="361"/>
    </location>
</feature>
<name>A0ABU9BVA4_9BURK</name>